<keyword evidence="3" id="KW-0274">FAD</keyword>
<dbReference type="EMBL" id="JAUKUA010000002">
    <property type="protein sequence ID" value="KAK0725181.1"/>
    <property type="molecule type" value="Genomic_DNA"/>
</dbReference>
<feature type="domain" description="Glucose-methanol-choline oxidoreductase N-terminal" evidence="5">
    <location>
        <begin position="277"/>
        <end position="291"/>
    </location>
</feature>
<name>A0AA40E5Y2_9PEZI</name>
<evidence type="ECO:0000256" key="1">
    <source>
        <dbReference type="ARBA" id="ARBA00010790"/>
    </source>
</evidence>
<dbReference type="InterPro" id="IPR036188">
    <property type="entry name" value="FAD/NAD-bd_sf"/>
</dbReference>
<feature type="binding site" evidence="3">
    <location>
        <position position="103"/>
    </location>
    <ligand>
        <name>FAD</name>
        <dbReference type="ChEBI" id="CHEBI:57692"/>
    </ligand>
</feature>
<feature type="chain" id="PRO_5041412462" description="Glucose-methanol-choline oxidoreductase N-terminal domain-containing protein" evidence="4">
    <location>
        <begin position="17"/>
        <end position="595"/>
    </location>
</feature>
<proteinExistence type="inferred from homology"/>
<feature type="active site" description="Proton acceptor" evidence="2">
    <location>
        <position position="569"/>
    </location>
</feature>
<dbReference type="Gene3D" id="3.50.50.60">
    <property type="entry name" value="FAD/NAD(P)-binding domain"/>
    <property type="match status" value="1"/>
</dbReference>
<dbReference type="Pfam" id="PF00732">
    <property type="entry name" value="GMC_oxred_N"/>
    <property type="match status" value="1"/>
</dbReference>
<dbReference type="PANTHER" id="PTHR11552:SF115">
    <property type="entry name" value="DEHYDROGENASE XPTC-RELATED"/>
    <property type="match status" value="1"/>
</dbReference>
<feature type="binding site" evidence="3">
    <location>
        <position position="241"/>
    </location>
    <ligand>
        <name>FAD</name>
        <dbReference type="ChEBI" id="CHEBI:57692"/>
    </ligand>
</feature>
<dbReference type="Gene3D" id="3.30.560.10">
    <property type="entry name" value="Glucose Oxidase, domain 3"/>
    <property type="match status" value="1"/>
</dbReference>
<dbReference type="PANTHER" id="PTHR11552">
    <property type="entry name" value="GLUCOSE-METHANOL-CHOLINE GMC OXIDOREDUCTASE"/>
    <property type="match status" value="1"/>
</dbReference>
<dbReference type="Proteomes" id="UP001172102">
    <property type="component" value="Unassembled WGS sequence"/>
</dbReference>
<accession>A0AA40E5Y2</accession>
<comment type="caution">
    <text evidence="6">The sequence shown here is derived from an EMBL/GenBank/DDBJ whole genome shotgun (WGS) entry which is preliminary data.</text>
</comment>
<dbReference type="AlphaFoldDB" id="A0AA40E5Y2"/>
<dbReference type="InterPro" id="IPR007867">
    <property type="entry name" value="GMC_OxRtase_C"/>
</dbReference>
<keyword evidence="3" id="KW-0285">Flavoprotein</keyword>
<evidence type="ECO:0000259" key="5">
    <source>
        <dbReference type="PROSITE" id="PS00624"/>
    </source>
</evidence>
<dbReference type="GO" id="GO:0016614">
    <property type="term" value="F:oxidoreductase activity, acting on CH-OH group of donors"/>
    <property type="evidence" value="ECO:0007669"/>
    <property type="project" value="InterPro"/>
</dbReference>
<dbReference type="PIRSF" id="PIRSF000137">
    <property type="entry name" value="Alcohol_oxidase"/>
    <property type="match status" value="1"/>
</dbReference>
<comment type="cofactor">
    <cofactor evidence="3">
        <name>FAD</name>
        <dbReference type="ChEBI" id="CHEBI:57692"/>
    </cofactor>
</comment>
<organism evidence="6 7">
    <name type="scientific">Lasiosphaeris hirsuta</name>
    <dbReference type="NCBI Taxonomy" id="260670"/>
    <lineage>
        <taxon>Eukaryota</taxon>
        <taxon>Fungi</taxon>
        <taxon>Dikarya</taxon>
        <taxon>Ascomycota</taxon>
        <taxon>Pezizomycotina</taxon>
        <taxon>Sordariomycetes</taxon>
        <taxon>Sordariomycetidae</taxon>
        <taxon>Sordariales</taxon>
        <taxon>Lasiosphaeriaceae</taxon>
        <taxon>Lasiosphaeris</taxon>
    </lineage>
</organism>
<dbReference type="InterPro" id="IPR000172">
    <property type="entry name" value="GMC_OxRdtase_N"/>
</dbReference>
<dbReference type="GO" id="GO:0044550">
    <property type="term" value="P:secondary metabolite biosynthetic process"/>
    <property type="evidence" value="ECO:0007669"/>
    <property type="project" value="TreeGrafter"/>
</dbReference>
<evidence type="ECO:0000256" key="2">
    <source>
        <dbReference type="PIRSR" id="PIRSR000137-1"/>
    </source>
</evidence>
<protein>
    <recommendedName>
        <fullName evidence="5">Glucose-methanol-choline oxidoreductase N-terminal domain-containing protein</fullName>
    </recommendedName>
</protein>
<dbReference type="PROSITE" id="PS00624">
    <property type="entry name" value="GMC_OXRED_2"/>
    <property type="match status" value="1"/>
</dbReference>
<keyword evidence="7" id="KW-1185">Reference proteome</keyword>
<dbReference type="SUPFAM" id="SSF54373">
    <property type="entry name" value="FAD-linked reductases, C-terminal domain"/>
    <property type="match status" value="1"/>
</dbReference>
<feature type="active site" description="Proton donor" evidence="2">
    <location>
        <position position="526"/>
    </location>
</feature>
<dbReference type="InterPro" id="IPR012132">
    <property type="entry name" value="GMC_OxRdtase"/>
</dbReference>
<evidence type="ECO:0000256" key="4">
    <source>
        <dbReference type="SAM" id="SignalP"/>
    </source>
</evidence>
<dbReference type="GO" id="GO:0050660">
    <property type="term" value="F:flavin adenine dinucleotide binding"/>
    <property type="evidence" value="ECO:0007669"/>
    <property type="project" value="InterPro"/>
</dbReference>
<feature type="signal peptide" evidence="4">
    <location>
        <begin position="1"/>
        <end position="16"/>
    </location>
</feature>
<gene>
    <name evidence="6" type="ORF">B0H67DRAFT_632509</name>
</gene>
<evidence type="ECO:0000313" key="7">
    <source>
        <dbReference type="Proteomes" id="UP001172102"/>
    </source>
</evidence>
<keyword evidence="4" id="KW-0732">Signal</keyword>
<reference evidence="6" key="1">
    <citation type="submission" date="2023-06" db="EMBL/GenBank/DDBJ databases">
        <title>Genome-scale phylogeny and comparative genomics of the fungal order Sordariales.</title>
        <authorList>
            <consortium name="Lawrence Berkeley National Laboratory"/>
            <person name="Hensen N."/>
            <person name="Bonometti L."/>
            <person name="Westerberg I."/>
            <person name="Brannstrom I.O."/>
            <person name="Guillou S."/>
            <person name="Cros-Aarteil S."/>
            <person name="Calhoun S."/>
            <person name="Haridas S."/>
            <person name="Kuo A."/>
            <person name="Mondo S."/>
            <person name="Pangilinan J."/>
            <person name="Riley R."/>
            <person name="Labutti K."/>
            <person name="Andreopoulos B."/>
            <person name="Lipzen A."/>
            <person name="Chen C."/>
            <person name="Yanf M."/>
            <person name="Daum C."/>
            <person name="Ng V."/>
            <person name="Clum A."/>
            <person name="Steindorff A."/>
            <person name="Ohm R."/>
            <person name="Martin F."/>
            <person name="Silar P."/>
            <person name="Natvig D."/>
            <person name="Lalanne C."/>
            <person name="Gautier V."/>
            <person name="Ament-Velasquez S.L."/>
            <person name="Kruys A."/>
            <person name="Hutchinson M.I."/>
            <person name="Powell A.J."/>
            <person name="Barry K."/>
            <person name="Miller A.N."/>
            <person name="Grigoriev I.V."/>
            <person name="Debuchy R."/>
            <person name="Gladieux P."/>
            <person name="Thoren M.H."/>
            <person name="Johannesson H."/>
        </authorList>
    </citation>
    <scope>NUCLEOTIDE SEQUENCE</scope>
    <source>
        <strain evidence="6">SMH4607-1</strain>
    </source>
</reference>
<evidence type="ECO:0000313" key="6">
    <source>
        <dbReference type="EMBL" id="KAK0725181.1"/>
    </source>
</evidence>
<comment type="similarity">
    <text evidence="1">Belongs to the GMC oxidoreductase family.</text>
</comment>
<sequence length="595" mass="64154">MLLKLWIPALVSVVSAAAKESYDYIIVGGGAAGLALATRLSIGLPSSQILILEAGPAPATDELRIAVPGMRGSGLGSIYDWNFTTTLQPKIGNRSIDVNRGKVLGGSAALNYLCYDRAASAEYDAWGELVNDTKRWNWDVMISAMLKAENFTGEDGDKHGRAGPIRTTYNRIVPEALGTWKPTLSKLGVPINDGRSLGGKPVGVMYQPTNIDVTGWTRSNSATGYLPLAGPNLEVRTGVRVAKVDFAPGSKPLRATGITLENGAKLTARREVILSAGAIQSPGLLELSGIGQHKVLGAANISTLRELPGVGENYQDHIRMSNVYRLRENYTSFDPMIYESGGPFATEQMRLWLEGKVSWYDYTSTAYSFLNWGHLGNSSETDLLRLARNGAHLNNNPVNRKKLDFLKDPSVPQLEIIMESNFVGSTAYPGNGRFATLITSVMHPMSRGWVHIDPAQPQGKPVIDPQYLSHAYDLQALVEGAKFARRIAQTKPMADIWAAEVEPGPAVQTDAQWREFATQAMGSFFHPAGTCAMLPESEGGVVGADLVVYGTENLRVVDCSVMPVLLSAHIQTAAYGIAEVAAEAIIADAKRAVSK</sequence>
<dbReference type="SUPFAM" id="SSF51905">
    <property type="entry name" value="FAD/NAD(P)-binding domain"/>
    <property type="match status" value="1"/>
</dbReference>
<dbReference type="Pfam" id="PF05199">
    <property type="entry name" value="GMC_oxred_C"/>
    <property type="match status" value="1"/>
</dbReference>
<evidence type="ECO:0000256" key="3">
    <source>
        <dbReference type="PIRSR" id="PIRSR000137-2"/>
    </source>
</evidence>